<reference evidence="12" key="1">
    <citation type="submission" date="2016-11" db="UniProtKB">
        <authorList>
            <consortium name="WormBaseParasite"/>
        </authorList>
    </citation>
    <scope>IDENTIFICATION</scope>
</reference>
<evidence type="ECO:0000256" key="6">
    <source>
        <dbReference type="ARBA" id="ARBA00022932"/>
    </source>
</evidence>
<organism evidence="11 12">
    <name type="scientific">Bursaphelenchus xylophilus</name>
    <name type="common">Pinewood nematode worm</name>
    <name type="synonym">Aphelenchoides xylophilus</name>
    <dbReference type="NCBI Taxonomy" id="6326"/>
    <lineage>
        <taxon>Eukaryota</taxon>
        <taxon>Metazoa</taxon>
        <taxon>Ecdysozoa</taxon>
        <taxon>Nematoda</taxon>
        <taxon>Chromadorea</taxon>
        <taxon>Rhabditida</taxon>
        <taxon>Tylenchina</taxon>
        <taxon>Tylenchomorpha</taxon>
        <taxon>Aphelenchoidea</taxon>
        <taxon>Aphelenchoididae</taxon>
        <taxon>Bursaphelenchus</taxon>
    </lineage>
</organism>
<evidence type="ECO:0000256" key="5">
    <source>
        <dbReference type="ARBA" id="ARBA00022705"/>
    </source>
</evidence>
<dbReference type="SUPFAM" id="SSF56672">
    <property type="entry name" value="DNA/RNA polymerases"/>
    <property type="match status" value="1"/>
</dbReference>
<dbReference type="GO" id="GO:0000166">
    <property type="term" value="F:nucleotide binding"/>
    <property type="evidence" value="ECO:0007669"/>
    <property type="project" value="InterPro"/>
</dbReference>
<feature type="domain" description="DNA-directed DNA polymerase family B mitochondria/virus" evidence="10">
    <location>
        <begin position="1181"/>
        <end position="1359"/>
    </location>
</feature>
<evidence type="ECO:0000256" key="1">
    <source>
        <dbReference type="ARBA" id="ARBA00005755"/>
    </source>
</evidence>
<dbReference type="Gene3D" id="3.30.420.10">
    <property type="entry name" value="Ribonuclease H-like superfamily/Ribonuclease H"/>
    <property type="match status" value="1"/>
</dbReference>
<accession>A0A1I7SCN1</accession>
<dbReference type="InterPro" id="IPR023211">
    <property type="entry name" value="DNA_pol_palm_dom_sf"/>
</dbReference>
<dbReference type="SUPFAM" id="SSF53098">
    <property type="entry name" value="Ribonuclease H-like"/>
    <property type="match status" value="1"/>
</dbReference>
<evidence type="ECO:0000256" key="4">
    <source>
        <dbReference type="ARBA" id="ARBA00022695"/>
    </source>
</evidence>
<dbReference type="GO" id="GO:0003887">
    <property type="term" value="F:DNA-directed DNA polymerase activity"/>
    <property type="evidence" value="ECO:0007669"/>
    <property type="project" value="UniProtKB-KW"/>
</dbReference>
<evidence type="ECO:0000313" key="12">
    <source>
        <dbReference type="WBParaSite" id="BXY_1078300.1"/>
    </source>
</evidence>
<dbReference type="GO" id="GO:0042575">
    <property type="term" value="C:DNA polymerase complex"/>
    <property type="evidence" value="ECO:0007669"/>
    <property type="project" value="UniProtKB-ARBA"/>
</dbReference>
<comment type="similarity">
    <text evidence="1">Belongs to the DNA polymerase type-B family.</text>
</comment>
<proteinExistence type="inferred from homology"/>
<dbReference type="eggNOG" id="ENOG502QQ9V">
    <property type="taxonomic scope" value="Eukaryota"/>
</dbReference>
<keyword evidence="4" id="KW-0548">Nucleotidyltransferase</keyword>
<dbReference type="GO" id="GO:0006260">
    <property type="term" value="P:DNA replication"/>
    <property type="evidence" value="ECO:0007669"/>
    <property type="project" value="UniProtKB-KW"/>
</dbReference>
<dbReference type="Proteomes" id="UP000095284">
    <property type="component" value="Unplaced"/>
</dbReference>
<feature type="compositionally biased region" description="Acidic residues" evidence="9">
    <location>
        <begin position="359"/>
        <end position="370"/>
    </location>
</feature>
<evidence type="ECO:0000256" key="9">
    <source>
        <dbReference type="SAM" id="MobiDB-lite"/>
    </source>
</evidence>
<keyword evidence="7" id="KW-0238">DNA-binding</keyword>
<keyword evidence="5" id="KW-0235">DNA replication</keyword>
<evidence type="ECO:0000256" key="8">
    <source>
        <dbReference type="ARBA" id="ARBA00049244"/>
    </source>
</evidence>
<sequence>MKRPSNEPNHQPSKSRRIDLNKVEQFLLEASSSLLDLPTISEDWHAIPFELEESELYLDGETDSESDESETNIINGVLEYLEEKGASEIRASEGLLQYFKGRADFEKFLQDYLTDIGDFVNCFEDTNTYDARSECLVLQDQKQDYEGGLKTSEGLLNYLKGRTDFEQFLQEYLTDVGDFATTFVEKTSADDARSVCIVHQDQKQDYDRGWRFYVPEMLHEVLYLPWSFDEPENSEIKKDGHARGKPESKLKAMKARIEMEYKWKEELEGSEDVEVEMENSDWILENDLAMSDTEVEEEMDEDILAKDLALSETESEPDKNEGINYREVLMKELELSDSDDESELDTEDSENNSNSGYDDAYDADTSDPEELSNQVGGGNGLTLIAKNFVQNETFPELRLAVSYKMSEASQIDNLEYTFRRIINQMFEDMASEVQRTKPGRDIMRINLSLQGGLLGKTVYTGMQNVGNFSPDLLFTALSKVQQSHRQVNLLGRPFEILMTAYLSRNLRNGDRTGGIRGGHRTDGATGYNQETGVFQYRERRRLCLPLAILICKLYHGTERYGNKSRTAHQMCNTNSRIFKESVAKTLKDLGLPLDPAHDLEMEPTVRLLQSYLDKEDASNAPHVIVIHGTRNFKDPHIFTSGNLREAKTILPIAYDAIHNHFEAIVTSSNYFGGRKMCYQCNCTYDRDALHSARCIQKCGNCGRKGPEYPCKGSLETLVYCSSCSTYFQTTECFEEHCKKMCTRYATCQECKSKYRKRIGHTCGTKYCIPCRRKRPIGHRCFIPRIDIPDQEPEYKMVIYDFECTQTEVVADDIRKHNVNMACCQVMCQKCMTDGAWKMGQCENCGSEKKFWSIPHESRVPTIITNGERIYDLTLSGGKEFGCLHFRDSINHLNCALSELPSIYPLEEGESGIKKKGDFPHEFNREENYEYVGPYPSLKEYMVEEMMPKKREKLEEWYRTTDKKIFDFKQELLAYCESDVKILAHAVCEHRKAMRELKGKEFEDIWYHSITLASAVMRDYRQSYLPENTLVIQNESKFGNQINQSAVALKFLRYLKKNFLPSLQFRDSPEGEKKLELLIGGKRKKFSADGFVKEGNLVVEFNGCYYHGCPTCNKDPLKIMGSRKTQKASFKDSTERTKALENAGYVVITFWEHEINEELKINKEMDDFFKNELENAGPAHPRDAFFGGRTASLCLYFKKEGNYVMGYLDVNSLYPFILFMVPMPVGEPRIVALNQDCNWTCPEDMGFEKGLYKVFIIPPDDLFIPVIPLKIEKSILYTLCQKCAKKFANSNFVSYEEATCKHSDLERGWSCTLAHIELEEALRNGYRVIRIYEKIVFDEFSENLFKEPIRKFYREKMLASEIPNYLKTSADFDQFLKAYKDGFGIELEVEDWKPNKAKRYNNKIFLNSFWGKFCQRSSLAKLNFCRNEEDYHTIMSNETLEVQRTVILNSNTCAIHVKTKEDFLEDLEFNNIYIAIYTTAAARLHLFRQMKKATEGGAKILYLDTDSLILAYPEGRCPIKSSDMLGEMKDELPNAEILEYCGPGPKQYGLKLKKANGEIEYLQKIRGITLDSTTSAQLNFERLKNLTLHRSPFNIEKTQRRMLKPSMKRGSVFTKKQTKFYTPTNNKGIIGPDKVTIYPFGYKF</sequence>
<evidence type="ECO:0000256" key="7">
    <source>
        <dbReference type="ARBA" id="ARBA00023125"/>
    </source>
</evidence>
<feature type="region of interest" description="Disordered" evidence="9">
    <location>
        <begin position="336"/>
        <end position="376"/>
    </location>
</feature>
<name>A0A1I7SCN1_BURXY</name>
<dbReference type="InterPro" id="IPR043502">
    <property type="entry name" value="DNA/RNA_pol_sf"/>
</dbReference>
<dbReference type="Gene3D" id="3.90.1600.10">
    <property type="entry name" value="Palm domain of DNA polymerase"/>
    <property type="match status" value="1"/>
</dbReference>
<dbReference type="WBParaSite" id="BXY_1078300.1">
    <property type="protein sequence ID" value="BXY_1078300.1"/>
    <property type="gene ID" value="BXY_1078300"/>
</dbReference>
<feature type="compositionally biased region" description="Acidic residues" evidence="9">
    <location>
        <begin position="336"/>
        <end position="350"/>
    </location>
</feature>
<keyword evidence="3" id="KW-0808">Transferase</keyword>
<dbReference type="InterPro" id="IPR036397">
    <property type="entry name" value="RNaseH_sf"/>
</dbReference>
<evidence type="ECO:0000313" key="11">
    <source>
        <dbReference type="Proteomes" id="UP000095284"/>
    </source>
</evidence>
<evidence type="ECO:0000256" key="2">
    <source>
        <dbReference type="ARBA" id="ARBA00012417"/>
    </source>
</evidence>
<dbReference type="InterPro" id="IPR012337">
    <property type="entry name" value="RNaseH-like_sf"/>
</dbReference>
<comment type="catalytic activity">
    <reaction evidence="8">
        <text>DNA(n) + a 2'-deoxyribonucleoside 5'-triphosphate = DNA(n+1) + diphosphate</text>
        <dbReference type="Rhea" id="RHEA:22508"/>
        <dbReference type="Rhea" id="RHEA-COMP:17339"/>
        <dbReference type="Rhea" id="RHEA-COMP:17340"/>
        <dbReference type="ChEBI" id="CHEBI:33019"/>
        <dbReference type="ChEBI" id="CHEBI:61560"/>
        <dbReference type="ChEBI" id="CHEBI:173112"/>
        <dbReference type="EC" id="2.7.7.7"/>
    </reaction>
</comment>
<dbReference type="GO" id="GO:0003677">
    <property type="term" value="F:DNA binding"/>
    <property type="evidence" value="ECO:0007669"/>
    <property type="project" value="UniProtKB-KW"/>
</dbReference>
<evidence type="ECO:0000256" key="3">
    <source>
        <dbReference type="ARBA" id="ARBA00022679"/>
    </source>
</evidence>
<dbReference type="InterPro" id="IPR004868">
    <property type="entry name" value="DNA-dir_DNA_pol_B_mt/vir"/>
</dbReference>
<keyword evidence="6" id="KW-0239">DNA-directed DNA polymerase</keyword>
<dbReference type="Pfam" id="PF03175">
    <property type="entry name" value="DNA_pol_B_2"/>
    <property type="match status" value="2"/>
</dbReference>
<dbReference type="Gene3D" id="3.40.960.10">
    <property type="entry name" value="VSR Endonuclease"/>
    <property type="match status" value="1"/>
</dbReference>
<dbReference type="PANTHER" id="PTHR33568:SF3">
    <property type="entry name" value="DNA-DIRECTED DNA POLYMERASE"/>
    <property type="match status" value="1"/>
</dbReference>
<feature type="domain" description="DNA-directed DNA polymerase family B mitochondria/virus" evidence="10">
    <location>
        <begin position="865"/>
        <end position="1035"/>
    </location>
</feature>
<dbReference type="PANTHER" id="PTHR33568">
    <property type="entry name" value="DNA POLYMERASE"/>
    <property type="match status" value="1"/>
</dbReference>
<dbReference type="EC" id="2.7.7.7" evidence="2"/>
<evidence type="ECO:0000259" key="10">
    <source>
        <dbReference type="Pfam" id="PF03175"/>
    </source>
</evidence>
<protein>
    <recommendedName>
        <fullName evidence="2">DNA-directed DNA polymerase</fullName>
        <ecNumber evidence="2">2.7.7.7</ecNumber>
    </recommendedName>
</protein>